<evidence type="ECO:0000313" key="1">
    <source>
        <dbReference type="EMBL" id="QHS88483.1"/>
    </source>
</evidence>
<reference evidence="1" key="1">
    <citation type="journal article" date="2020" name="Nature">
        <title>Giant virus diversity and host interactions through global metagenomics.</title>
        <authorList>
            <person name="Schulz F."/>
            <person name="Roux S."/>
            <person name="Paez-Espino D."/>
            <person name="Jungbluth S."/>
            <person name="Walsh D.A."/>
            <person name="Denef V.J."/>
            <person name="McMahon K.D."/>
            <person name="Konstantinidis K.T."/>
            <person name="Eloe-Fadrosh E.A."/>
            <person name="Kyrpides N.C."/>
            <person name="Woyke T."/>
        </authorList>
    </citation>
    <scope>NUCLEOTIDE SEQUENCE</scope>
    <source>
        <strain evidence="1">GVMAG-M-3300010158-55</strain>
    </source>
</reference>
<accession>A0A6C0BAJ8</accession>
<dbReference type="EMBL" id="MN739097">
    <property type="protein sequence ID" value="QHS88483.1"/>
    <property type="molecule type" value="Genomic_DNA"/>
</dbReference>
<proteinExistence type="predicted"/>
<dbReference type="AlphaFoldDB" id="A0A6C0BAJ8"/>
<protein>
    <submittedName>
        <fullName evidence="1">Uncharacterized protein</fullName>
    </submittedName>
</protein>
<name>A0A6C0BAJ8_9ZZZZ</name>
<sequence length="172" mass="20232">METVIANTKLYSEDGSDYIQIHTILFEYKNAKLFYGVTELDATVHTDTVYVDFHDIVQLRNTIGVVSFYKLNQLYQFDPSVRISLTSTVIYTIKPLDDIQILSDAMLEVYESSIIEKTSNEIHFRLVNKCWITFYFIEIEDGYLIEIIHNQTTLYKQEFKTFIADYCNIFKI</sequence>
<organism evidence="1">
    <name type="scientific">viral metagenome</name>
    <dbReference type="NCBI Taxonomy" id="1070528"/>
    <lineage>
        <taxon>unclassified sequences</taxon>
        <taxon>metagenomes</taxon>
        <taxon>organismal metagenomes</taxon>
    </lineage>
</organism>